<protein>
    <submittedName>
        <fullName evidence="1">Uncharacterized protein</fullName>
    </submittedName>
</protein>
<gene>
    <name evidence="1" type="ORF">ABFV83_02370</name>
</gene>
<sequence length="134" mass="15790">MIIYVNERYEIVALNKEPLKFYKCYEMNQTKEEVFGSMCDTVISGYKYEPQYEFLFNEGGSNARDKVTGELLYKLDEKGNKKFNGYFLYPFINDSILMLIQKQYEESQKQVQAMNAQMAYLSMMSGIETEVHNE</sequence>
<evidence type="ECO:0000313" key="1">
    <source>
        <dbReference type="EMBL" id="XBS54660.1"/>
    </source>
</evidence>
<proteinExistence type="predicted"/>
<organism evidence="1">
    <name type="scientific">Lacrimispora sp. BS-2</name>
    <dbReference type="NCBI Taxonomy" id="3151850"/>
    <lineage>
        <taxon>Bacteria</taxon>
        <taxon>Bacillati</taxon>
        <taxon>Bacillota</taxon>
        <taxon>Clostridia</taxon>
        <taxon>Lachnospirales</taxon>
        <taxon>Lachnospiraceae</taxon>
        <taxon>Lacrimispora</taxon>
    </lineage>
</organism>
<dbReference type="RefSeq" id="WP_349947352.1">
    <property type="nucleotide sequence ID" value="NZ_CP157940.1"/>
</dbReference>
<name>A0AAU7PQW5_9FIRM</name>
<accession>A0AAU7PQW5</accession>
<dbReference type="AlphaFoldDB" id="A0AAU7PQW5"/>
<reference evidence="1" key="1">
    <citation type="submission" date="2024-06" db="EMBL/GenBank/DDBJ databases">
        <title>Lacrimispora cavernae sp. nov., a novel anaerobe isolated from bat guano pile inside a cave.</title>
        <authorList>
            <person name="Miller S.L."/>
            <person name="Lu N."/>
            <person name="King J."/>
            <person name="Sankaranarayanan K."/>
            <person name="Lawson P.A."/>
        </authorList>
    </citation>
    <scope>NUCLEOTIDE SEQUENCE</scope>
    <source>
        <strain evidence="1">BS-2</strain>
    </source>
</reference>
<dbReference type="EMBL" id="CP157940">
    <property type="protein sequence ID" value="XBS54660.1"/>
    <property type="molecule type" value="Genomic_DNA"/>
</dbReference>